<comment type="caution">
    <text evidence="10">The sequence shown here is derived from an EMBL/GenBank/DDBJ whole genome shotgun (WGS) entry which is preliminary data.</text>
</comment>
<dbReference type="PANTHER" id="PTHR43357:SF4">
    <property type="entry name" value="INNER MEMBRANE ABC TRANSPORTER PERMEASE PROTEIN YDCV"/>
    <property type="match status" value="1"/>
</dbReference>
<evidence type="ECO:0000256" key="2">
    <source>
        <dbReference type="ARBA" id="ARBA00022448"/>
    </source>
</evidence>
<dbReference type="AlphaFoldDB" id="A0A4Z0WH93"/>
<feature type="transmembrane region" description="Helical" evidence="8">
    <location>
        <begin position="74"/>
        <end position="97"/>
    </location>
</feature>
<keyword evidence="6 8" id="KW-1133">Transmembrane helix</keyword>
<dbReference type="InterPro" id="IPR035906">
    <property type="entry name" value="MetI-like_sf"/>
</dbReference>
<feature type="transmembrane region" description="Helical" evidence="8">
    <location>
        <begin position="407"/>
        <end position="428"/>
    </location>
</feature>
<evidence type="ECO:0000256" key="8">
    <source>
        <dbReference type="SAM" id="Phobius"/>
    </source>
</evidence>
<feature type="transmembrane region" description="Helical" evidence="8">
    <location>
        <begin position="109"/>
        <end position="129"/>
    </location>
</feature>
<feature type="transmembrane region" description="Helical" evidence="8">
    <location>
        <begin position="472"/>
        <end position="491"/>
    </location>
</feature>
<evidence type="ECO:0000313" key="11">
    <source>
        <dbReference type="Proteomes" id="UP000297475"/>
    </source>
</evidence>
<dbReference type="PANTHER" id="PTHR43357">
    <property type="entry name" value="INNER MEMBRANE ABC TRANSPORTER PERMEASE PROTEIN YDCV"/>
    <property type="match status" value="1"/>
</dbReference>
<dbReference type="GO" id="GO:0005886">
    <property type="term" value="C:plasma membrane"/>
    <property type="evidence" value="ECO:0007669"/>
    <property type="project" value="UniProtKB-SubCell"/>
</dbReference>
<dbReference type="CDD" id="cd06261">
    <property type="entry name" value="TM_PBP2"/>
    <property type="match status" value="1"/>
</dbReference>
<feature type="transmembrane region" description="Helical" evidence="8">
    <location>
        <begin position="345"/>
        <end position="366"/>
    </location>
</feature>
<dbReference type="SUPFAM" id="SSF161098">
    <property type="entry name" value="MetI-like"/>
    <property type="match status" value="2"/>
</dbReference>
<keyword evidence="5 8" id="KW-0812">Transmembrane</keyword>
<keyword evidence="3" id="KW-1003">Cell membrane</keyword>
<reference evidence="10 11" key="1">
    <citation type="submission" date="2019-04" db="EMBL/GenBank/DDBJ databases">
        <title>Natronospirillum operosus gen. nov., sp. nov., a haloalkaliphilic satellite isolated from decaying biomass of laboratory culture of cyanobacterium Geitlerinema sp. and proposal of Natronospirillaceae fam. nov. and Saccharospirillaceae fam. nov.</title>
        <authorList>
            <person name="Kevbrin V."/>
            <person name="Boltyanskaya Y."/>
            <person name="Koziaeva V."/>
            <person name="Grouzdev D.S."/>
            <person name="Park M."/>
            <person name="Cho J."/>
        </authorList>
    </citation>
    <scope>NUCLEOTIDE SEQUENCE [LARGE SCALE GENOMIC DNA]</scope>
    <source>
        <strain evidence="10 11">G-116</strain>
    </source>
</reference>
<feature type="transmembrane region" description="Helical" evidence="8">
    <location>
        <begin position="511"/>
        <end position="532"/>
    </location>
</feature>
<dbReference type="RefSeq" id="WP_135481971.1">
    <property type="nucleotide sequence ID" value="NZ_SRMF01000001.1"/>
</dbReference>
<keyword evidence="2" id="KW-0813">Transport</keyword>
<dbReference type="OrthoDB" id="7066776at2"/>
<feature type="transmembrane region" description="Helical" evidence="8">
    <location>
        <begin position="29"/>
        <end position="54"/>
    </location>
</feature>
<comment type="subcellular location">
    <subcellularLocation>
        <location evidence="1">Cell inner membrane</location>
        <topology evidence="1">Multi-pass membrane protein</topology>
    </subcellularLocation>
</comment>
<evidence type="ECO:0000256" key="3">
    <source>
        <dbReference type="ARBA" id="ARBA00022475"/>
    </source>
</evidence>
<feature type="transmembrane region" description="Helical" evidence="8">
    <location>
        <begin position="255"/>
        <end position="273"/>
    </location>
</feature>
<dbReference type="Gene3D" id="1.10.3720.10">
    <property type="entry name" value="MetI-like"/>
    <property type="match status" value="2"/>
</dbReference>
<evidence type="ECO:0000256" key="6">
    <source>
        <dbReference type="ARBA" id="ARBA00022989"/>
    </source>
</evidence>
<keyword evidence="11" id="KW-1185">Reference proteome</keyword>
<dbReference type="InterPro" id="IPR000515">
    <property type="entry name" value="MetI-like"/>
</dbReference>
<sequence length="539" mass="60118">MTTDRRHDEGVPVFAGRPLPTANRQWGSLIWGLAALACMLLATVLAFLALFGWSEGRPDLSILHDAYFHRILRFTLWQALLSTLFAVLLALPVARAVALDARLPGKALFLRWALLCFVMPSLILITGLVSVFGRSGWLTPWLGAGWNLYGLNGILIAHVFLNMPFALRVLVFQWQSIPDTAWKVSAQLGLSGWQRFRLVEWPAIRGVLPGVAGFIFLLCFNSFAIVLALGGGPRATTIEVAIYQALKFAFNPAEALTLAWTQLLVAGGLFLLFSQFGRLRWLAPPQGQPWLPALHPFTRALGRLAYVLAILFLAVPIATLIPVALFRGGQGLPWSTLMPVTLRSLGFAFAAATLATLLALGGLELWRRWTAPGARRWVEFAALHHLVIPGMVLSVGLYLFFLPWVNWIRWGWVAVIGLNALVALPFVYHQLKPRVFDFDANYRRQVADLGLRGWPFWHRLYLPWLLPALRRAWALAFVIALGDFAVFGIFGHDSWRTLPWLIYALAGSYRLQAAALASLLLLAFALIALWVLEDHRHHA</sequence>
<feature type="transmembrane region" description="Helical" evidence="8">
    <location>
        <begin position="378"/>
        <end position="401"/>
    </location>
</feature>
<evidence type="ECO:0000259" key="9">
    <source>
        <dbReference type="PROSITE" id="PS50928"/>
    </source>
</evidence>
<proteinExistence type="predicted"/>
<name>A0A4Z0WH93_9GAMM</name>
<feature type="domain" description="ABC transmembrane type-1" evidence="9">
    <location>
        <begin position="341"/>
        <end position="532"/>
    </location>
</feature>
<dbReference type="PROSITE" id="PS50928">
    <property type="entry name" value="ABC_TM1"/>
    <property type="match status" value="2"/>
</dbReference>
<feature type="transmembrane region" description="Helical" evidence="8">
    <location>
        <begin position="207"/>
        <end position="229"/>
    </location>
</feature>
<evidence type="ECO:0000256" key="4">
    <source>
        <dbReference type="ARBA" id="ARBA00022519"/>
    </source>
</evidence>
<accession>A0A4Z0WH93</accession>
<dbReference type="EMBL" id="SRMF01000001">
    <property type="protein sequence ID" value="TGG95918.1"/>
    <property type="molecule type" value="Genomic_DNA"/>
</dbReference>
<feature type="domain" description="ABC transmembrane type-1" evidence="9">
    <location>
        <begin position="72"/>
        <end position="273"/>
    </location>
</feature>
<organism evidence="10 11">
    <name type="scientific">Natronospirillum operosum</name>
    <dbReference type="NCBI Taxonomy" id="2759953"/>
    <lineage>
        <taxon>Bacteria</taxon>
        <taxon>Pseudomonadati</taxon>
        <taxon>Pseudomonadota</taxon>
        <taxon>Gammaproteobacteria</taxon>
        <taxon>Oceanospirillales</taxon>
        <taxon>Natronospirillaceae</taxon>
        <taxon>Natronospirillum</taxon>
    </lineage>
</organism>
<evidence type="ECO:0000256" key="5">
    <source>
        <dbReference type="ARBA" id="ARBA00022692"/>
    </source>
</evidence>
<evidence type="ECO:0000256" key="1">
    <source>
        <dbReference type="ARBA" id="ARBA00004429"/>
    </source>
</evidence>
<feature type="transmembrane region" description="Helical" evidence="8">
    <location>
        <begin position="304"/>
        <end position="325"/>
    </location>
</feature>
<gene>
    <name evidence="10" type="ORF">E4656_05835</name>
</gene>
<keyword evidence="4" id="KW-0997">Cell inner membrane</keyword>
<evidence type="ECO:0000256" key="7">
    <source>
        <dbReference type="ARBA" id="ARBA00023136"/>
    </source>
</evidence>
<dbReference type="GO" id="GO:0055085">
    <property type="term" value="P:transmembrane transport"/>
    <property type="evidence" value="ECO:0007669"/>
    <property type="project" value="InterPro"/>
</dbReference>
<keyword evidence="7 8" id="KW-0472">Membrane</keyword>
<protein>
    <submittedName>
        <fullName evidence="10">ABC transporter permease subunit</fullName>
    </submittedName>
</protein>
<dbReference type="Proteomes" id="UP000297475">
    <property type="component" value="Unassembled WGS sequence"/>
</dbReference>
<feature type="transmembrane region" description="Helical" evidence="8">
    <location>
        <begin position="149"/>
        <end position="171"/>
    </location>
</feature>
<evidence type="ECO:0000313" key="10">
    <source>
        <dbReference type="EMBL" id="TGG95918.1"/>
    </source>
</evidence>